<dbReference type="AlphaFoldDB" id="D7MM71"/>
<dbReference type="EMBL" id="GL348720">
    <property type="protein sequence ID" value="EFH40738.1"/>
    <property type="molecule type" value="Genomic_DNA"/>
</dbReference>
<dbReference type="Proteomes" id="UP000008694">
    <property type="component" value="Unassembled WGS sequence"/>
</dbReference>
<dbReference type="STRING" id="81972.D7MM71"/>
<reference evidence="2" key="1">
    <citation type="journal article" date="2011" name="Nat. Genet.">
        <title>The Arabidopsis lyrata genome sequence and the basis of rapid genome size change.</title>
        <authorList>
            <person name="Hu T.T."/>
            <person name="Pattyn P."/>
            <person name="Bakker E.G."/>
            <person name="Cao J."/>
            <person name="Cheng J.-F."/>
            <person name="Clark R.M."/>
            <person name="Fahlgren N."/>
            <person name="Fawcett J.A."/>
            <person name="Grimwood J."/>
            <person name="Gundlach H."/>
            <person name="Haberer G."/>
            <person name="Hollister J.D."/>
            <person name="Ossowski S."/>
            <person name="Ottilar R.P."/>
            <person name="Salamov A.A."/>
            <person name="Schneeberger K."/>
            <person name="Spannagl M."/>
            <person name="Wang X."/>
            <person name="Yang L."/>
            <person name="Nasrallah M.E."/>
            <person name="Bergelson J."/>
            <person name="Carrington J.C."/>
            <person name="Gaut B.S."/>
            <person name="Schmutz J."/>
            <person name="Mayer K.F.X."/>
            <person name="Van de Peer Y."/>
            <person name="Grigoriev I.V."/>
            <person name="Nordborg M."/>
            <person name="Weigel D."/>
            <person name="Guo Y.-L."/>
        </authorList>
    </citation>
    <scope>NUCLEOTIDE SEQUENCE [LARGE SCALE GENOMIC DNA]</scope>
    <source>
        <strain evidence="2">cv. MN47</strain>
    </source>
</reference>
<organism evidence="2">
    <name type="scientific">Arabidopsis lyrata subsp. lyrata</name>
    <name type="common">Lyre-leaved rock-cress</name>
    <dbReference type="NCBI Taxonomy" id="81972"/>
    <lineage>
        <taxon>Eukaryota</taxon>
        <taxon>Viridiplantae</taxon>
        <taxon>Streptophyta</taxon>
        <taxon>Embryophyta</taxon>
        <taxon>Tracheophyta</taxon>
        <taxon>Spermatophyta</taxon>
        <taxon>Magnoliopsida</taxon>
        <taxon>eudicotyledons</taxon>
        <taxon>Gunneridae</taxon>
        <taxon>Pentapetalae</taxon>
        <taxon>rosids</taxon>
        <taxon>malvids</taxon>
        <taxon>Brassicales</taxon>
        <taxon>Brassicaceae</taxon>
        <taxon>Camelineae</taxon>
        <taxon>Arabidopsis</taxon>
    </lineage>
</organism>
<dbReference type="PANTHER" id="PTHR33704">
    <property type="entry name" value="PROTEIN HEAT INTOLERANT 4-RELATED"/>
    <property type="match status" value="1"/>
</dbReference>
<dbReference type="GO" id="GO:1900034">
    <property type="term" value="P:regulation of cellular response to heat"/>
    <property type="evidence" value="ECO:0007669"/>
    <property type="project" value="InterPro"/>
</dbReference>
<dbReference type="PANTHER" id="PTHR33704:SF1">
    <property type="entry name" value="PROTEIN HEAT INTOLERANT 4-RELATED"/>
    <property type="match status" value="1"/>
</dbReference>
<sequence length="89" mass="10576">MKAKRKVKKCNPTEKLYVSLATYCLLNTVLFLQARDTRLKMIEEMSEETKEAFQNMKFYKFYPQLSPDVPRFKTSPCINRYYGNAHQVL</sequence>
<dbReference type="HOGENOM" id="CLU_2457862_0_0_1"/>
<dbReference type="InterPro" id="IPR039313">
    <property type="entry name" value="HIT4"/>
</dbReference>
<accession>D7MM71</accession>
<protein>
    <submittedName>
        <fullName evidence="1">Uncharacterized protein</fullName>
    </submittedName>
</protein>
<gene>
    <name evidence="1" type="ORF">ARALYDRAFT_918837</name>
</gene>
<evidence type="ECO:0000313" key="1">
    <source>
        <dbReference type="EMBL" id="EFH40738.1"/>
    </source>
</evidence>
<dbReference type="Gramene" id="scaffold_802237.1">
    <property type="protein sequence ID" value="scaffold_802237.1"/>
    <property type="gene ID" value="scaffold_802237.1"/>
</dbReference>
<name>D7MM71_ARALL</name>
<keyword evidence="2" id="KW-1185">Reference proteome</keyword>
<proteinExistence type="predicted"/>
<evidence type="ECO:0000313" key="2">
    <source>
        <dbReference type="Proteomes" id="UP000008694"/>
    </source>
</evidence>